<dbReference type="STRING" id="442341.SAMN04487959_113122"/>
<evidence type="ECO:0000256" key="1">
    <source>
        <dbReference type="SAM" id="Coils"/>
    </source>
</evidence>
<accession>A0A1I3EEQ4</accession>
<keyword evidence="3" id="KW-1185">Reference proteome</keyword>
<dbReference type="SUPFAM" id="SSF48371">
    <property type="entry name" value="ARM repeat"/>
    <property type="match status" value="1"/>
</dbReference>
<evidence type="ECO:0000313" key="3">
    <source>
        <dbReference type="Proteomes" id="UP000199040"/>
    </source>
</evidence>
<sequence length="922" mass="105780">MSGIFGRLFGPRWQHRDPSVRRQAIDRLDASQPRDRQRLEQLANDSDPDVRQAALARLEDPARLLALCDDQHSPELHAQLVALLTGQAGNVPLAERLTLVERVDDRDLLTRLALQGDNQELRLAALARLDDEPALIHQACENSIAAVRHAAAERVTSEEGLAQLARQARRDKHVARLARDRLSRLHEDASQAEAQRIERERILDALEQHAQHAWEPLYAGRYRHLMREWERLPDLATPEQEQRYQEACLRCRKVITDHEAQHQAIETADQQRNDAEAERQALVEALEESVASLRQGDSLTQQDIDSLLAHKRLQASRWQALSEQHVPSQELSQRYTQSLEAHERIRLAWERLEQQSDALREGIEQQDNARLRSVMDNIDWPSDLPPSPLLRRVKRQLSQQPVDPAGPQQAERFAKDLDELEKLLERGAFKQASRLHQSLRQRFDTLPADRRQPLQPRLKRLGARLAELRDWRGFVAGPKRNQLCLAIEDLAEDTTLLDAELDRRHRQLVKDWKNLGDAAAERELSSRFRAASDHIHERLAPWRKALDEERQRNLEAREGLCDQLEALLDNPDPGADPDALREIRDRSREQWRRFSPVPRDHAEQVGQRFGRIRHALQALIDQRAQEIATAKRALVEEARQLQHDKGTAAQRAEQAKALQRRWRELGRAPKGEEQALWREFRSLCDTLFAARESERDDRAQRARDHLDAMQALIERLDAWQPSSSHDAGMLEQAIAEADSLEPLPAGRRSEGMRRRWTGIVRARRDRLLRLALSEEIQRWQQLRPLLERHLDADAQRLEGHEAVSIEAMPGLDDDMLNAHEQRNAARQDPMTAEQVAETLSRLRVHLALLAGGRVERADEPLRLAIQVERLNESRERELSKAGELHDILCGILATGPVPPALWAREAGELDSHLAQLARLPTS</sequence>
<dbReference type="EMBL" id="FOPY01000013">
    <property type="protein sequence ID" value="SFH97376.1"/>
    <property type="molecule type" value="Genomic_DNA"/>
</dbReference>
<evidence type="ECO:0000313" key="2">
    <source>
        <dbReference type="EMBL" id="SFH97376.1"/>
    </source>
</evidence>
<feature type="coiled-coil region" evidence="1">
    <location>
        <begin position="258"/>
        <end position="288"/>
    </location>
</feature>
<name>A0A1I3EEQ4_9GAMM</name>
<dbReference type="RefSeq" id="WP_092848624.1">
    <property type="nucleotide sequence ID" value="NZ_FOPY01000013.1"/>
</dbReference>
<dbReference type="Pfam" id="PF03993">
    <property type="entry name" value="DUF349"/>
    <property type="match status" value="3"/>
</dbReference>
<keyword evidence="1" id="KW-0175">Coiled coil</keyword>
<protein>
    <recommendedName>
        <fullName evidence="4">DUF349 domain-containing protein</fullName>
    </recommendedName>
</protein>
<evidence type="ECO:0008006" key="4">
    <source>
        <dbReference type="Google" id="ProtNLM"/>
    </source>
</evidence>
<dbReference type="InterPro" id="IPR007139">
    <property type="entry name" value="DUF349"/>
</dbReference>
<dbReference type="InterPro" id="IPR016024">
    <property type="entry name" value="ARM-type_fold"/>
</dbReference>
<proteinExistence type="predicted"/>
<organism evidence="2 3">
    <name type="scientific">Modicisalibacter xianhensis</name>
    <dbReference type="NCBI Taxonomy" id="442341"/>
    <lineage>
        <taxon>Bacteria</taxon>
        <taxon>Pseudomonadati</taxon>
        <taxon>Pseudomonadota</taxon>
        <taxon>Gammaproteobacteria</taxon>
        <taxon>Oceanospirillales</taxon>
        <taxon>Halomonadaceae</taxon>
        <taxon>Modicisalibacter</taxon>
    </lineage>
</organism>
<reference evidence="2 3" key="1">
    <citation type="submission" date="2016-10" db="EMBL/GenBank/DDBJ databases">
        <authorList>
            <person name="de Groot N.N."/>
        </authorList>
    </citation>
    <scope>NUCLEOTIDE SEQUENCE [LARGE SCALE GENOMIC DNA]</scope>
    <source>
        <strain evidence="2 3">CGMCC 1.6848</strain>
    </source>
</reference>
<gene>
    <name evidence="2" type="ORF">SAMN04487959_113122</name>
</gene>
<dbReference type="Proteomes" id="UP000199040">
    <property type="component" value="Unassembled WGS sequence"/>
</dbReference>
<dbReference type="AlphaFoldDB" id="A0A1I3EEQ4"/>